<dbReference type="GO" id="GO:0008270">
    <property type="term" value="F:zinc ion binding"/>
    <property type="evidence" value="ECO:0007669"/>
    <property type="project" value="UniProtKB-UniRule"/>
</dbReference>
<evidence type="ECO:0000256" key="1">
    <source>
        <dbReference type="ARBA" id="ARBA00004651"/>
    </source>
</evidence>
<comment type="subcellular location">
    <subcellularLocation>
        <location evidence="1 12">Cell membrane</location>
        <topology evidence="1 12">Multi-pass membrane protein</topology>
    </subcellularLocation>
</comment>
<evidence type="ECO:0000256" key="6">
    <source>
        <dbReference type="ARBA" id="ARBA00022723"/>
    </source>
</evidence>
<evidence type="ECO:0000256" key="4">
    <source>
        <dbReference type="ARBA" id="ARBA00022670"/>
    </source>
</evidence>
<dbReference type="PANTHER" id="PTHR43221">
    <property type="entry name" value="PROTEASE HTPX"/>
    <property type="match status" value="1"/>
</dbReference>
<dbReference type="OrthoDB" id="15218at2"/>
<dbReference type="EMBL" id="CP045875">
    <property type="protein sequence ID" value="QGG48500.1"/>
    <property type="molecule type" value="Genomic_DNA"/>
</dbReference>
<dbReference type="KEGG" id="hcv:FTV88_2402"/>
<keyword evidence="5 12" id="KW-0812">Transmembrane</keyword>
<evidence type="ECO:0000256" key="5">
    <source>
        <dbReference type="ARBA" id="ARBA00022692"/>
    </source>
</evidence>
<evidence type="ECO:0000256" key="10">
    <source>
        <dbReference type="ARBA" id="ARBA00023049"/>
    </source>
</evidence>
<dbReference type="Pfam" id="PF01435">
    <property type="entry name" value="Peptidase_M48"/>
    <property type="match status" value="1"/>
</dbReference>
<evidence type="ECO:0000256" key="8">
    <source>
        <dbReference type="ARBA" id="ARBA00022833"/>
    </source>
</evidence>
<feature type="transmembrane region" description="Helical" evidence="12">
    <location>
        <begin position="195"/>
        <end position="219"/>
    </location>
</feature>
<dbReference type="InterPro" id="IPR022919">
    <property type="entry name" value="Pept_M48_protease_HtpX"/>
</dbReference>
<evidence type="ECO:0000256" key="11">
    <source>
        <dbReference type="ARBA" id="ARBA00023136"/>
    </source>
</evidence>
<dbReference type="InterPro" id="IPR001915">
    <property type="entry name" value="Peptidase_M48"/>
</dbReference>
<evidence type="ECO:0000256" key="2">
    <source>
        <dbReference type="ARBA" id="ARBA00009779"/>
    </source>
</evidence>
<feature type="active site" evidence="12">
    <location>
        <position position="150"/>
    </location>
</feature>
<dbReference type="RefSeq" id="WP_153725664.1">
    <property type="nucleotide sequence ID" value="NZ_CP045875.1"/>
</dbReference>
<dbReference type="GO" id="GO:0004222">
    <property type="term" value="F:metalloendopeptidase activity"/>
    <property type="evidence" value="ECO:0007669"/>
    <property type="project" value="UniProtKB-UniRule"/>
</dbReference>
<keyword evidence="3 12" id="KW-1003">Cell membrane</keyword>
<feature type="binding site" evidence="12">
    <location>
        <position position="224"/>
    </location>
    <ligand>
        <name>Zn(2+)</name>
        <dbReference type="ChEBI" id="CHEBI:29105"/>
        <note>catalytic</note>
    </ligand>
</feature>
<evidence type="ECO:0000256" key="12">
    <source>
        <dbReference type="HAMAP-Rule" id="MF_00188"/>
    </source>
</evidence>
<evidence type="ECO:0000256" key="7">
    <source>
        <dbReference type="ARBA" id="ARBA00022801"/>
    </source>
</evidence>
<keyword evidence="15" id="KW-1185">Reference proteome</keyword>
<keyword evidence="8 12" id="KW-0862">Zinc</keyword>
<gene>
    <name evidence="12" type="primary">htpX</name>
    <name evidence="14" type="ORF">FTV88_2402</name>
</gene>
<dbReference type="Proteomes" id="UP000366051">
    <property type="component" value="Chromosome"/>
</dbReference>
<evidence type="ECO:0000313" key="14">
    <source>
        <dbReference type="EMBL" id="QGG48500.1"/>
    </source>
</evidence>
<keyword evidence="6 12" id="KW-0479">Metal-binding</keyword>
<sequence>MFKRIGLFLLVNFLVLLTIVIMTSLLGVGGYITAYGIDYGSLLVFAAIVGFSGSFISLALSRWMAKKMMNVRVLDPNGNLTSEEYRIVQLVHNMSRQSGITKMPEVGIYDSPEVNAFATGATKNSSLVAVSTGLLNRMDDAAVEGVLAHEVAHIANGDMVTMALIQGVVNTFVVFISRILAYAVSTFVREEYATIVHFASIIFFQIFFSILGSIAVMAFSRYREFHADRGGAMLAGKEKMIHALQSLKQNVQLVDTDQQALQTMKINGGASKWTKLFSSHPDLDDRIRSLQSL</sequence>
<feature type="transmembrane region" description="Helical" evidence="12">
    <location>
        <begin position="163"/>
        <end position="183"/>
    </location>
</feature>
<dbReference type="AlphaFoldDB" id="A0A5Q2N8C1"/>
<comment type="cofactor">
    <cofactor evidence="12">
        <name>Zn(2+)</name>
        <dbReference type="ChEBI" id="CHEBI:29105"/>
    </cofactor>
    <text evidence="12">Binds 1 zinc ion per subunit.</text>
</comment>
<evidence type="ECO:0000256" key="3">
    <source>
        <dbReference type="ARBA" id="ARBA00022475"/>
    </source>
</evidence>
<feature type="transmembrane region" description="Helical" evidence="12">
    <location>
        <begin position="7"/>
        <end position="33"/>
    </location>
</feature>
<evidence type="ECO:0000313" key="15">
    <source>
        <dbReference type="Proteomes" id="UP000366051"/>
    </source>
</evidence>
<dbReference type="CDD" id="cd07335">
    <property type="entry name" value="M48B_HtpX_like"/>
    <property type="match status" value="1"/>
</dbReference>
<evidence type="ECO:0000259" key="13">
    <source>
        <dbReference type="Pfam" id="PF01435"/>
    </source>
</evidence>
<keyword evidence="9 12" id="KW-1133">Transmembrane helix</keyword>
<dbReference type="GO" id="GO:0005886">
    <property type="term" value="C:plasma membrane"/>
    <property type="evidence" value="ECO:0007669"/>
    <property type="project" value="UniProtKB-SubCell"/>
</dbReference>
<comment type="similarity">
    <text evidence="2 12">Belongs to the peptidase M48B family.</text>
</comment>
<dbReference type="GO" id="GO:0006508">
    <property type="term" value="P:proteolysis"/>
    <property type="evidence" value="ECO:0007669"/>
    <property type="project" value="UniProtKB-KW"/>
</dbReference>
<dbReference type="HAMAP" id="MF_00188">
    <property type="entry name" value="Pept_M48_protease_HtpX"/>
    <property type="match status" value="1"/>
</dbReference>
<name>A0A5Q2N8C1_9FIRM</name>
<keyword evidence="4 12" id="KW-0645">Protease</keyword>
<dbReference type="EC" id="3.4.24.-" evidence="12"/>
<protein>
    <recommendedName>
        <fullName evidence="12">Protease HtpX homolog</fullName>
        <ecNumber evidence="12">3.4.24.-</ecNumber>
    </recommendedName>
</protein>
<feature type="binding site" evidence="12">
    <location>
        <position position="149"/>
    </location>
    <ligand>
        <name>Zn(2+)</name>
        <dbReference type="ChEBI" id="CHEBI:29105"/>
        <note>catalytic</note>
    </ligand>
</feature>
<evidence type="ECO:0000256" key="9">
    <source>
        <dbReference type="ARBA" id="ARBA00022989"/>
    </source>
</evidence>
<reference evidence="15" key="1">
    <citation type="submission" date="2019-11" db="EMBL/GenBank/DDBJ databases">
        <title>Genome sequence of Heliorestis convoluta strain HH, an alkaliphilic and minimalistic phototrophic bacterium from a soda lake in Egypt.</title>
        <authorList>
            <person name="Dewey E.D."/>
            <person name="Stokes L.M."/>
            <person name="Burchell B.M."/>
            <person name="Shaffer K.N."/>
            <person name="Huntington A.M."/>
            <person name="Baker J.M."/>
            <person name="Nadendla S."/>
            <person name="Giglio M.G."/>
            <person name="Touchman J.W."/>
            <person name="Blankenship R.E."/>
            <person name="Madigan M.T."/>
            <person name="Sattley W.M."/>
        </authorList>
    </citation>
    <scope>NUCLEOTIDE SEQUENCE [LARGE SCALE GENOMIC DNA]</scope>
    <source>
        <strain evidence="15">HH</strain>
    </source>
</reference>
<proteinExistence type="inferred from homology"/>
<accession>A0A5Q2N8C1</accession>
<dbReference type="InterPro" id="IPR050083">
    <property type="entry name" value="HtpX_protease"/>
</dbReference>
<organism evidence="14 15">
    <name type="scientific">Heliorestis convoluta</name>
    <dbReference type="NCBI Taxonomy" id="356322"/>
    <lineage>
        <taxon>Bacteria</taxon>
        <taxon>Bacillati</taxon>
        <taxon>Bacillota</taxon>
        <taxon>Clostridia</taxon>
        <taxon>Eubacteriales</taxon>
        <taxon>Heliobacteriaceae</taxon>
        <taxon>Heliorestis</taxon>
    </lineage>
</organism>
<keyword evidence="10 12" id="KW-0482">Metalloprotease</keyword>
<dbReference type="PANTHER" id="PTHR43221:SF1">
    <property type="entry name" value="PROTEASE HTPX"/>
    <property type="match status" value="1"/>
</dbReference>
<feature type="binding site" evidence="12">
    <location>
        <position position="153"/>
    </location>
    <ligand>
        <name>Zn(2+)</name>
        <dbReference type="ChEBI" id="CHEBI:29105"/>
        <note>catalytic</note>
    </ligand>
</feature>
<feature type="domain" description="Peptidase M48" evidence="13">
    <location>
        <begin position="84"/>
        <end position="292"/>
    </location>
</feature>
<dbReference type="NCBIfam" id="NF003965">
    <property type="entry name" value="PRK05457.1"/>
    <property type="match status" value="1"/>
</dbReference>
<dbReference type="Gene3D" id="3.30.2010.10">
    <property type="entry name" value="Metalloproteases ('zincins'), catalytic domain"/>
    <property type="match status" value="1"/>
</dbReference>
<keyword evidence="11 12" id="KW-0472">Membrane</keyword>
<feature type="transmembrane region" description="Helical" evidence="12">
    <location>
        <begin position="39"/>
        <end position="60"/>
    </location>
</feature>
<keyword evidence="7 12" id="KW-0378">Hydrolase</keyword>